<dbReference type="EMBL" id="CP049888">
    <property type="protein sequence ID" value="QIL50711.1"/>
    <property type="molecule type" value="Genomic_DNA"/>
</dbReference>
<evidence type="ECO:0000256" key="1">
    <source>
        <dbReference type="SAM" id="MobiDB-lite"/>
    </source>
</evidence>
<accession>A0A6G8B039</accession>
<feature type="compositionally biased region" description="Low complexity" evidence="1">
    <location>
        <begin position="30"/>
        <end position="45"/>
    </location>
</feature>
<keyword evidence="3" id="KW-1185">Reference proteome</keyword>
<sequence>MTTKGSIKNNDFSRGASKKGQVTQTEKQQARQALLASAKAKQSKK</sequence>
<dbReference type="RefSeq" id="WP_166010580.1">
    <property type="nucleotide sequence ID" value="NZ_CP049888.1"/>
</dbReference>
<dbReference type="AlphaFoldDB" id="A0A6G8B039"/>
<gene>
    <name evidence="2" type="ORF">G7084_04900</name>
</gene>
<evidence type="ECO:0000313" key="2">
    <source>
        <dbReference type="EMBL" id="QIL50711.1"/>
    </source>
</evidence>
<reference evidence="2 3" key="1">
    <citation type="submission" date="2020-03" db="EMBL/GenBank/DDBJ databases">
        <title>Weissella sp. nov., isolated from Cybister lewisianus.</title>
        <authorList>
            <person name="Hyun D.-W."/>
            <person name="Bae J.-W."/>
        </authorList>
    </citation>
    <scope>NUCLEOTIDE SEQUENCE [LARGE SCALE GENOMIC DNA]</scope>
    <source>
        <strain evidence="2 3">HDW19</strain>
    </source>
</reference>
<evidence type="ECO:0000313" key="3">
    <source>
        <dbReference type="Proteomes" id="UP000500741"/>
    </source>
</evidence>
<dbReference type="KEGG" id="wco:G7084_04900"/>
<feature type="compositionally biased region" description="Polar residues" evidence="1">
    <location>
        <begin position="1"/>
        <end position="12"/>
    </location>
</feature>
<protein>
    <submittedName>
        <fullName evidence="2">Uncharacterized protein</fullName>
    </submittedName>
</protein>
<proteinExistence type="predicted"/>
<name>A0A6G8B039_9LACO</name>
<feature type="region of interest" description="Disordered" evidence="1">
    <location>
        <begin position="1"/>
        <end position="45"/>
    </location>
</feature>
<organism evidence="2 3">
    <name type="scientific">Weissella coleopterorum</name>
    <dbReference type="NCBI Taxonomy" id="2714949"/>
    <lineage>
        <taxon>Bacteria</taxon>
        <taxon>Bacillati</taxon>
        <taxon>Bacillota</taxon>
        <taxon>Bacilli</taxon>
        <taxon>Lactobacillales</taxon>
        <taxon>Lactobacillaceae</taxon>
        <taxon>Weissella</taxon>
    </lineage>
</organism>
<dbReference type="Proteomes" id="UP000500741">
    <property type="component" value="Chromosome"/>
</dbReference>